<evidence type="ECO:0000313" key="3">
    <source>
        <dbReference type="EMBL" id="KAE9602531.1"/>
    </source>
</evidence>
<keyword evidence="4" id="KW-1185">Reference proteome</keyword>
<feature type="compositionally biased region" description="Basic and acidic residues" evidence="1">
    <location>
        <begin position="142"/>
        <end position="160"/>
    </location>
</feature>
<dbReference type="Proteomes" id="UP000447434">
    <property type="component" value="Chromosome 12"/>
</dbReference>
<dbReference type="AlphaFoldDB" id="A0A6A4PLS4"/>
<proteinExistence type="predicted"/>
<accession>A0A6A4PLS4</accession>
<evidence type="ECO:0000313" key="4">
    <source>
        <dbReference type="Proteomes" id="UP000447434"/>
    </source>
</evidence>
<organism evidence="3 4">
    <name type="scientific">Lupinus albus</name>
    <name type="common">White lupine</name>
    <name type="synonym">Lupinus termis</name>
    <dbReference type="NCBI Taxonomy" id="3870"/>
    <lineage>
        <taxon>Eukaryota</taxon>
        <taxon>Viridiplantae</taxon>
        <taxon>Streptophyta</taxon>
        <taxon>Embryophyta</taxon>
        <taxon>Tracheophyta</taxon>
        <taxon>Spermatophyta</taxon>
        <taxon>Magnoliopsida</taxon>
        <taxon>eudicotyledons</taxon>
        <taxon>Gunneridae</taxon>
        <taxon>Pentapetalae</taxon>
        <taxon>rosids</taxon>
        <taxon>fabids</taxon>
        <taxon>Fabales</taxon>
        <taxon>Fabaceae</taxon>
        <taxon>Papilionoideae</taxon>
        <taxon>50 kb inversion clade</taxon>
        <taxon>genistoids sensu lato</taxon>
        <taxon>core genistoids</taxon>
        <taxon>Genisteae</taxon>
        <taxon>Lupinus</taxon>
    </lineage>
</organism>
<feature type="compositionally biased region" description="Basic and acidic residues" evidence="1">
    <location>
        <begin position="173"/>
        <end position="194"/>
    </location>
</feature>
<sequence length="194" mass="21503">MAWRVVLVIVMLVFSMKCMCSSVGHMPSTKEEGRDYKEVKAKTSETAKKGKEAIESWTEWAKEKLNEGLGLKNDEDHKDSTIKKASDYASDAAKKTKEYASSAGEKAKDYGGSAAHKSREYAGDAAQRTKEKVQDVASGTEKVNDEASEKERESKAKEGYDTAMDSITSNLEEASKQKSHIKDRLGEQHRDAEL</sequence>
<keyword evidence="2" id="KW-0732">Signal</keyword>
<feature type="compositionally biased region" description="Basic and acidic residues" evidence="1">
    <location>
        <begin position="28"/>
        <end position="52"/>
    </location>
</feature>
<feature type="region of interest" description="Disordered" evidence="1">
    <location>
        <begin position="70"/>
        <end position="194"/>
    </location>
</feature>
<dbReference type="OrthoDB" id="1752233at2759"/>
<protein>
    <submittedName>
        <fullName evidence="3">Uncharacterized protein</fullName>
    </submittedName>
</protein>
<gene>
    <name evidence="3" type="ORF">Lalb_Chr12g0200571</name>
</gene>
<feature type="signal peptide" evidence="2">
    <location>
        <begin position="1"/>
        <end position="20"/>
    </location>
</feature>
<dbReference type="Gene3D" id="1.10.287.700">
    <property type="entry name" value="Helix hairpin bin"/>
    <property type="match status" value="1"/>
</dbReference>
<dbReference type="EMBL" id="WOCE01000012">
    <property type="protein sequence ID" value="KAE9602531.1"/>
    <property type="molecule type" value="Genomic_DNA"/>
</dbReference>
<name>A0A6A4PLS4_LUPAL</name>
<feature type="region of interest" description="Disordered" evidence="1">
    <location>
        <begin position="27"/>
        <end position="52"/>
    </location>
</feature>
<feature type="chain" id="PRO_5043725181" evidence="2">
    <location>
        <begin position="21"/>
        <end position="194"/>
    </location>
</feature>
<evidence type="ECO:0000256" key="1">
    <source>
        <dbReference type="SAM" id="MobiDB-lite"/>
    </source>
</evidence>
<reference evidence="4" key="1">
    <citation type="journal article" date="2020" name="Nat. Commun.">
        <title>Genome sequence of the cluster root forming white lupin.</title>
        <authorList>
            <person name="Hufnagel B."/>
            <person name="Marques A."/>
            <person name="Soriano A."/>
            <person name="Marques L."/>
            <person name="Divol F."/>
            <person name="Doumas P."/>
            <person name="Sallet E."/>
            <person name="Mancinotti D."/>
            <person name="Carrere S."/>
            <person name="Marande W."/>
            <person name="Arribat S."/>
            <person name="Keller J."/>
            <person name="Huneau C."/>
            <person name="Blein T."/>
            <person name="Aime D."/>
            <person name="Laguerre M."/>
            <person name="Taylor J."/>
            <person name="Schubert V."/>
            <person name="Nelson M."/>
            <person name="Geu-Flores F."/>
            <person name="Crespi M."/>
            <person name="Gallardo-Guerrero K."/>
            <person name="Delaux P.-M."/>
            <person name="Salse J."/>
            <person name="Berges H."/>
            <person name="Guyot R."/>
            <person name="Gouzy J."/>
            <person name="Peret B."/>
        </authorList>
    </citation>
    <scope>NUCLEOTIDE SEQUENCE [LARGE SCALE GENOMIC DNA]</scope>
    <source>
        <strain evidence="4">cv. Amiga</strain>
    </source>
</reference>
<evidence type="ECO:0000256" key="2">
    <source>
        <dbReference type="SAM" id="SignalP"/>
    </source>
</evidence>
<feature type="compositionally biased region" description="Basic and acidic residues" evidence="1">
    <location>
        <begin position="117"/>
        <end position="134"/>
    </location>
</feature>
<comment type="caution">
    <text evidence="3">The sequence shown here is derived from an EMBL/GenBank/DDBJ whole genome shotgun (WGS) entry which is preliminary data.</text>
</comment>
<feature type="compositionally biased region" description="Basic and acidic residues" evidence="1">
    <location>
        <begin position="70"/>
        <end position="98"/>
    </location>
</feature>